<feature type="compositionally biased region" description="Basic residues" evidence="9">
    <location>
        <begin position="425"/>
        <end position="447"/>
    </location>
</feature>
<feature type="region of interest" description="Disordered" evidence="9">
    <location>
        <begin position="61"/>
        <end position="126"/>
    </location>
</feature>
<evidence type="ECO:0000256" key="6">
    <source>
        <dbReference type="ARBA" id="ARBA00023306"/>
    </source>
</evidence>
<evidence type="ECO:0000256" key="8">
    <source>
        <dbReference type="RuleBase" id="RU367067"/>
    </source>
</evidence>
<accession>A0AA40C5B5</accession>
<evidence type="ECO:0000256" key="4">
    <source>
        <dbReference type="ARBA" id="ARBA00022705"/>
    </source>
</evidence>
<dbReference type="GO" id="GO:0003697">
    <property type="term" value="F:single-stranded DNA binding"/>
    <property type="evidence" value="ECO:0007669"/>
    <property type="project" value="TreeGrafter"/>
</dbReference>
<dbReference type="GO" id="GO:0031261">
    <property type="term" value="C:DNA replication preinitiation complex"/>
    <property type="evidence" value="ECO:0007669"/>
    <property type="project" value="TreeGrafter"/>
</dbReference>
<dbReference type="GO" id="GO:0003688">
    <property type="term" value="F:DNA replication origin binding"/>
    <property type="evidence" value="ECO:0007669"/>
    <property type="project" value="TreeGrafter"/>
</dbReference>
<evidence type="ECO:0000256" key="5">
    <source>
        <dbReference type="ARBA" id="ARBA00023242"/>
    </source>
</evidence>
<evidence type="ECO:0000256" key="9">
    <source>
        <dbReference type="SAM" id="MobiDB-lite"/>
    </source>
</evidence>
<feature type="compositionally biased region" description="Pro residues" evidence="9">
    <location>
        <begin position="68"/>
        <end position="77"/>
    </location>
</feature>
<feature type="compositionally biased region" description="Basic and acidic residues" evidence="9">
    <location>
        <begin position="384"/>
        <end position="396"/>
    </location>
</feature>
<organism evidence="10 11">
    <name type="scientific">Bombardia bombarda</name>
    <dbReference type="NCBI Taxonomy" id="252184"/>
    <lineage>
        <taxon>Eukaryota</taxon>
        <taxon>Fungi</taxon>
        <taxon>Dikarya</taxon>
        <taxon>Ascomycota</taxon>
        <taxon>Pezizomycotina</taxon>
        <taxon>Sordariomycetes</taxon>
        <taxon>Sordariomycetidae</taxon>
        <taxon>Sordariales</taxon>
        <taxon>Lasiosphaeriaceae</taxon>
        <taxon>Bombardia</taxon>
    </lineage>
</organism>
<evidence type="ECO:0000313" key="10">
    <source>
        <dbReference type="EMBL" id="KAK0625234.1"/>
    </source>
</evidence>
<dbReference type="GO" id="GO:1902977">
    <property type="term" value="P:mitotic DNA replication preinitiation complex assembly"/>
    <property type="evidence" value="ECO:0007669"/>
    <property type="project" value="TreeGrafter"/>
</dbReference>
<feature type="compositionally biased region" description="Low complexity" evidence="9">
    <location>
        <begin position="236"/>
        <end position="245"/>
    </location>
</feature>
<dbReference type="AlphaFoldDB" id="A0AA40C5B5"/>
<reference evidence="10" key="1">
    <citation type="submission" date="2023-06" db="EMBL/GenBank/DDBJ databases">
        <title>Genome-scale phylogeny and comparative genomics of the fungal order Sordariales.</title>
        <authorList>
            <consortium name="Lawrence Berkeley National Laboratory"/>
            <person name="Hensen N."/>
            <person name="Bonometti L."/>
            <person name="Westerberg I."/>
            <person name="Brannstrom I.O."/>
            <person name="Guillou S."/>
            <person name="Cros-Aarteil S."/>
            <person name="Calhoun S."/>
            <person name="Haridas S."/>
            <person name="Kuo A."/>
            <person name="Mondo S."/>
            <person name="Pangilinan J."/>
            <person name="Riley R."/>
            <person name="LaButti K."/>
            <person name="Andreopoulos B."/>
            <person name="Lipzen A."/>
            <person name="Chen C."/>
            <person name="Yanf M."/>
            <person name="Daum C."/>
            <person name="Ng V."/>
            <person name="Clum A."/>
            <person name="Steindorff A."/>
            <person name="Ohm R."/>
            <person name="Martin F."/>
            <person name="Silar P."/>
            <person name="Natvig D."/>
            <person name="Lalanne C."/>
            <person name="Gautier V."/>
            <person name="Ament-velasquez S.L."/>
            <person name="Kruys A."/>
            <person name="Hutchinson M.I."/>
            <person name="Powell A.J."/>
            <person name="Barry K."/>
            <person name="Miller A.N."/>
            <person name="Grigoriev I.V."/>
            <person name="Debuchy R."/>
            <person name="Gladieux P."/>
            <person name="Thoren M.H."/>
            <person name="Johannesson H."/>
        </authorList>
    </citation>
    <scope>NUCLEOTIDE SEQUENCE</scope>
    <source>
        <strain evidence="10">SMH3391-2</strain>
    </source>
</reference>
<dbReference type="Gene3D" id="1.10.10.1460">
    <property type="match status" value="1"/>
</dbReference>
<sequence>MAAMDDHEKAKYESQSQQLRLELKIWESDWAHTHDGRKPARHDIKQNADIAQKYKQYSKLRDILAGKVPPPPPPPPPADDDDTNQRHHRKRKQADAALPPAHTPSKRSRPATTPLKTQSHPDNLLVVTPSLSRKLFSPATALPTSIGPTPQKDGRVLGLFDLLTKTPSRSTGEARPVLIDTTPTTKRHADATAQTPSTNNRRGGARTPSSSRNRDFLDSFMFTPLHKRDGNSQRKTAAAATGATTPSSSWRSVSKLQFATPAFLRRQTAVPLPPVDENGEWKVEPIKLPRKPLGRGLSSVVAGLRKIEDEALDEELHMLREMEEEENMFAGGASRKSKSTASALASAGQEEQQQSVVEKQSDGVQDDRSLEPAVAVTPSATVLGDEKEKEMIRPDKPVLLGGFDDEALYDSQEEEQLDRGQPLRIFKKKGQKRTTRRVNMRPTRMKRPTAAAAAAAAGDDVSGSEDDDNDDVVPETQFAGNNLPDDDHDPLASDPLLSGSEFGNDDGEYSDNDGGAEEAARRAPKVAKAKAKAEKPKPKPKGNGKEKKGKGEEEEGEEKEGLVKKTVRKVKATAHANFKRLKLRNNGAKGGPGYNSKFRRRR</sequence>
<proteinExistence type="inferred from homology"/>
<name>A0AA40C5B5_9PEZI</name>
<feature type="region of interest" description="Disordered" evidence="9">
    <location>
        <begin position="182"/>
        <end position="248"/>
    </location>
</feature>
<evidence type="ECO:0000256" key="3">
    <source>
        <dbReference type="ARBA" id="ARBA00018363"/>
    </source>
</evidence>
<keyword evidence="4 8" id="KW-0235">DNA replication</keyword>
<dbReference type="Pfam" id="PF11719">
    <property type="entry name" value="Drc1-Sld2"/>
    <property type="match status" value="1"/>
</dbReference>
<keyword evidence="5 8" id="KW-0539">Nucleus</keyword>
<feature type="compositionally biased region" description="Basic residues" evidence="9">
    <location>
        <begin position="565"/>
        <end position="583"/>
    </location>
</feature>
<feature type="compositionally biased region" description="Acidic residues" evidence="9">
    <location>
        <begin position="403"/>
        <end position="416"/>
    </location>
</feature>
<dbReference type="FunFam" id="1.10.10.1460:FF:000001">
    <property type="entry name" value="DNA replication regulator Sld2"/>
    <property type="match status" value="1"/>
</dbReference>
<dbReference type="GO" id="GO:0006270">
    <property type="term" value="P:DNA replication initiation"/>
    <property type="evidence" value="ECO:0007669"/>
    <property type="project" value="UniProtKB-UniRule"/>
</dbReference>
<dbReference type="GO" id="GO:0000727">
    <property type="term" value="P:double-strand break repair via break-induced replication"/>
    <property type="evidence" value="ECO:0007669"/>
    <property type="project" value="TreeGrafter"/>
</dbReference>
<feature type="compositionally biased region" description="Polar residues" evidence="9">
    <location>
        <begin position="110"/>
        <end position="121"/>
    </location>
</feature>
<evidence type="ECO:0000256" key="7">
    <source>
        <dbReference type="ARBA" id="ARBA00025253"/>
    </source>
</evidence>
<feature type="compositionally biased region" description="Low complexity" evidence="9">
    <location>
        <begin position="328"/>
        <end position="358"/>
    </location>
</feature>
<dbReference type="EMBL" id="JAULSR010000003">
    <property type="protein sequence ID" value="KAK0625234.1"/>
    <property type="molecule type" value="Genomic_DNA"/>
</dbReference>
<evidence type="ECO:0000256" key="1">
    <source>
        <dbReference type="ARBA" id="ARBA00004123"/>
    </source>
</evidence>
<feature type="compositionally biased region" description="Polar residues" evidence="9">
    <location>
        <begin position="192"/>
        <end position="211"/>
    </location>
</feature>
<gene>
    <name evidence="10" type="ORF">B0T17DRAFT_654999</name>
</gene>
<comment type="subcellular location">
    <subcellularLocation>
        <location evidence="1 8">Nucleus</location>
    </subcellularLocation>
</comment>
<dbReference type="PANTHER" id="PTHR28124:SF1">
    <property type="entry name" value="DNA REPLICATION REGULATOR SLD2"/>
    <property type="match status" value="1"/>
</dbReference>
<dbReference type="PANTHER" id="PTHR28124">
    <property type="entry name" value="DNA REPLICATION REGULATOR SLD2"/>
    <property type="match status" value="1"/>
</dbReference>
<feature type="compositionally biased region" description="Acidic residues" evidence="9">
    <location>
        <begin position="462"/>
        <end position="473"/>
    </location>
</feature>
<comment type="function">
    <text evidence="7 8">Has a role in the initiation of DNA replication. Required at S-phase checkpoint.</text>
</comment>
<feature type="compositionally biased region" description="Basic and acidic residues" evidence="9">
    <location>
        <begin position="359"/>
        <end position="370"/>
    </location>
</feature>
<comment type="similarity">
    <text evidence="2 8">Belongs to the SLD2 family.</text>
</comment>
<dbReference type="Proteomes" id="UP001174934">
    <property type="component" value="Unassembled WGS sequence"/>
</dbReference>
<keyword evidence="6 8" id="KW-0131">Cell cycle</keyword>
<comment type="caution">
    <text evidence="10">The sequence shown here is derived from an EMBL/GenBank/DDBJ whole genome shotgun (WGS) entry which is preliminary data.</text>
</comment>
<dbReference type="InterPro" id="IPR040203">
    <property type="entry name" value="Sld2"/>
</dbReference>
<evidence type="ECO:0000313" key="11">
    <source>
        <dbReference type="Proteomes" id="UP001174934"/>
    </source>
</evidence>
<evidence type="ECO:0000256" key="2">
    <source>
        <dbReference type="ARBA" id="ARBA00007276"/>
    </source>
</evidence>
<keyword evidence="11" id="KW-1185">Reference proteome</keyword>
<dbReference type="CDD" id="cd22289">
    <property type="entry name" value="RecQL4_SLD2_NTD"/>
    <property type="match status" value="1"/>
</dbReference>
<feature type="compositionally biased region" description="Basic and acidic residues" evidence="9">
    <location>
        <begin position="531"/>
        <end position="551"/>
    </location>
</feature>
<feature type="compositionally biased region" description="Acidic residues" evidence="9">
    <location>
        <begin position="503"/>
        <end position="516"/>
    </location>
</feature>
<dbReference type="InterPro" id="IPR021110">
    <property type="entry name" value="DNA_rep_checkpnt_protein"/>
</dbReference>
<feature type="region of interest" description="Disordered" evidence="9">
    <location>
        <begin position="326"/>
        <end position="602"/>
    </location>
</feature>
<protein>
    <recommendedName>
        <fullName evidence="3 8">DNA replication regulator SLD2</fullName>
    </recommendedName>
</protein>
<feature type="compositionally biased region" description="Low complexity" evidence="9">
    <location>
        <begin position="450"/>
        <end position="461"/>
    </location>
</feature>